<proteinExistence type="predicted"/>
<name>A0A1I0F9J4_9GAMM</name>
<dbReference type="Proteomes" id="UP000242642">
    <property type="component" value="Unassembled WGS sequence"/>
</dbReference>
<evidence type="ECO:0000256" key="3">
    <source>
        <dbReference type="ARBA" id="ARBA00022989"/>
    </source>
</evidence>
<dbReference type="AlphaFoldDB" id="A0A1I0F9J4"/>
<protein>
    <submittedName>
        <fullName evidence="7">TM2 domain-containing protein</fullName>
    </submittedName>
</protein>
<keyword evidence="8" id="KW-1185">Reference proteome</keyword>
<dbReference type="GO" id="GO:0016020">
    <property type="term" value="C:membrane"/>
    <property type="evidence" value="ECO:0007669"/>
    <property type="project" value="UniProtKB-SubCell"/>
</dbReference>
<evidence type="ECO:0000256" key="4">
    <source>
        <dbReference type="ARBA" id="ARBA00023136"/>
    </source>
</evidence>
<evidence type="ECO:0000256" key="5">
    <source>
        <dbReference type="SAM" id="Phobius"/>
    </source>
</evidence>
<feature type="transmembrane region" description="Helical" evidence="5">
    <location>
        <begin position="82"/>
        <end position="100"/>
    </location>
</feature>
<dbReference type="RefSeq" id="WP_093322115.1">
    <property type="nucleotide sequence ID" value="NZ_FOHV01000037.1"/>
</dbReference>
<evidence type="ECO:0000256" key="2">
    <source>
        <dbReference type="ARBA" id="ARBA00022692"/>
    </source>
</evidence>
<gene>
    <name evidence="7" type="ORF">SAMN02583745_02674</name>
</gene>
<dbReference type="EMBL" id="FOHV01000037">
    <property type="protein sequence ID" value="SET54168.1"/>
    <property type="molecule type" value="Genomic_DNA"/>
</dbReference>
<evidence type="ECO:0000256" key="1">
    <source>
        <dbReference type="ARBA" id="ARBA00004141"/>
    </source>
</evidence>
<reference evidence="8" key="1">
    <citation type="submission" date="2016-10" db="EMBL/GenBank/DDBJ databases">
        <authorList>
            <person name="Varghese N."/>
            <person name="Submissions S."/>
        </authorList>
    </citation>
    <scope>NUCLEOTIDE SEQUENCE [LARGE SCALE GENOMIC DNA]</scope>
    <source>
        <strain evidence="8">DSM 18579</strain>
    </source>
</reference>
<keyword evidence="3 5" id="KW-1133">Transmembrane helix</keyword>
<evidence type="ECO:0000313" key="7">
    <source>
        <dbReference type="EMBL" id="SET54168.1"/>
    </source>
</evidence>
<dbReference type="OrthoDB" id="9816361at2"/>
<accession>A0A1I0F9J4</accession>
<sequence>MKGQVLDYSVQSNEGIIISNEGQRYKFNGYEWKEMNAPQRGMSVDFDISEDGKATEIYLALGNKSLNNSFNSGSVSPKTKTAYILLALFLGGFGAHKFYMGSWGWGIIYIIASLIFFGGVIASIVEIIRALTLPEPLFNQKVEEFQKKNLGPFGFFW</sequence>
<feature type="domain" description="TM2" evidence="6">
    <location>
        <begin position="77"/>
        <end position="128"/>
    </location>
</feature>
<keyword evidence="4 5" id="KW-0472">Membrane</keyword>
<dbReference type="InterPro" id="IPR007829">
    <property type="entry name" value="TM2"/>
</dbReference>
<evidence type="ECO:0000259" key="6">
    <source>
        <dbReference type="Pfam" id="PF05154"/>
    </source>
</evidence>
<organism evidence="7 8">
    <name type="scientific">Thorsellia anophelis DSM 18579</name>
    <dbReference type="NCBI Taxonomy" id="1123402"/>
    <lineage>
        <taxon>Bacteria</taxon>
        <taxon>Pseudomonadati</taxon>
        <taxon>Pseudomonadota</taxon>
        <taxon>Gammaproteobacteria</taxon>
        <taxon>Enterobacterales</taxon>
        <taxon>Thorselliaceae</taxon>
        <taxon>Thorsellia</taxon>
    </lineage>
</organism>
<dbReference type="Pfam" id="PF05154">
    <property type="entry name" value="TM2"/>
    <property type="match status" value="1"/>
</dbReference>
<feature type="transmembrane region" description="Helical" evidence="5">
    <location>
        <begin position="106"/>
        <end position="128"/>
    </location>
</feature>
<evidence type="ECO:0000313" key="8">
    <source>
        <dbReference type="Proteomes" id="UP000242642"/>
    </source>
</evidence>
<dbReference type="STRING" id="1123402.SAMN02583745_02674"/>
<keyword evidence="2 5" id="KW-0812">Transmembrane</keyword>
<comment type="subcellular location">
    <subcellularLocation>
        <location evidence="1">Membrane</location>
        <topology evidence="1">Multi-pass membrane protein</topology>
    </subcellularLocation>
</comment>